<dbReference type="Gene3D" id="3.40.50.300">
    <property type="entry name" value="P-loop containing nucleotide triphosphate hydrolases"/>
    <property type="match status" value="1"/>
</dbReference>
<dbReference type="GO" id="GO:0016887">
    <property type="term" value="F:ATP hydrolysis activity"/>
    <property type="evidence" value="ECO:0007669"/>
    <property type="project" value="InterPro"/>
</dbReference>
<dbReference type="PANTHER" id="PTHR47691">
    <property type="entry name" value="REGULATOR-RELATED"/>
    <property type="match status" value="1"/>
</dbReference>
<evidence type="ECO:0000256" key="1">
    <source>
        <dbReference type="PROSITE-ProRule" id="PRU00339"/>
    </source>
</evidence>
<evidence type="ECO:0000313" key="4">
    <source>
        <dbReference type="Proteomes" id="UP000054279"/>
    </source>
</evidence>
<dbReference type="InterPro" id="IPR011990">
    <property type="entry name" value="TPR-like_helical_dom_sf"/>
</dbReference>
<dbReference type="PANTHER" id="PTHR47691:SF3">
    <property type="entry name" value="HTH-TYPE TRANSCRIPTIONAL REGULATOR RV0890C-RELATED"/>
    <property type="match status" value="1"/>
</dbReference>
<gene>
    <name evidence="3" type="ORF">M422DRAFT_258482</name>
</gene>
<protein>
    <recommendedName>
        <fullName evidence="2">ORC1/DEAH AAA+ ATPase domain-containing protein</fullName>
    </recommendedName>
</protein>
<sequence length="965" mass="109806">MPKKLKTARPDIARATSTTNNVGIEATLPTLQIQQPQPASKATNLPVLTTMDTLLGILQDVGKLAEHFPYIEGIAGILRGVIKIRQEMKDAEEYCKEVLDHVLDLSNEILLKLQKISESMQKNRLEHVQNDLKEYHGFLKEVLHDVEKYLQGYQDRNPLVKWIYRNTDIIRKLEKRTMRFKEKYESRVIFNIAIMVAAPQNSTATNPPPPWTPIPNPAPMFGRDSEMEDMHSHMKANKPLCIAILGPGGMGKTTLALHFLHTQVVMEEYPSQLFISCEGRNSLDELLLDLAEQIRIPSEQRNQYLQDQILVALRDLPAIICLDNLETLWEPTQLRPITEDFLNHLSSIQSLGLIITIRGNQRPNRVTWPQPLLNPLPGLKIESSLQTFANIVGLQPDKKVEMLLQEVEGIPLAITLISYLIRDNAESPDTLWRRWQQEKNQVLETGPDKNSSLTISISLSFNCSRMTDHSRELLWLLSFLPDGFSNANEMLDDITGYIPHFHQALSVLKSVSLVQINRQLSVERIHILSPIKYFTLGAMSSFKLQKSMLEFYVNLLSKYDDKSNSQAHEIIPGEFYNISHLLTACYDKGQSSLNIIQATIEWTNWALYLGRPLDKLIIRAIENAHVTDLKADCHSALGKVCLYKDKLHDAQSAFQEALGLHKQAQSILGQATDLHRLGDLYQRRNQLAEAEKSFLDALELHKQAQSILGQANDLHCLGDLYLHRGQLEEAEKSFLDALELHKQGQSILGQANDIQSLGDLYLHRDQLEDAEKSFLDALGLHKQAQSFRGQANDLYHLGGLYMHRNQLEEAEKSFLDALELHKQAQSILGQANDLRHLGDLYLHRGQVEEAEKSFLDALELHTQAQDILGQANDLCHLGYLYIHRDQLEEAEKSFLESLELHKQAQSILGQANDLQSLGDLYLRRGQLEEAERCLNTALQFFRDMKLPEWETYALQLLKLSSQVDN</sequence>
<feature type="repeat" description="TPR" evidence="1">
    <location>
        <begin position="711"/>
        <end position="744"/>
    </location>
</feature>
<dbReference type="PRINTS" id="PR00364">
    <property type="entry name" value="DISEASERSIST"/>
</dbReference>
<dbReference type="SUPFAM" id="SSF52540">
    <property type="entry name" value="P-loop containing nucleoside triphosphate hydrolases"/>
    <property type="match status" value="1"/>
</dbReference>
<keyword evidence="4" id="KW-1185">Reference proteome</keyword>
<feature type="domain" description="ORC1/DEAH AAA+ ATPase" evidence="2">
    <location>
        <begin position="239"/>
        <end position="350"/>
    </location>
</feature>
<evidence type="ECO:0000313" key="3">
    <source>
        <dbReference type="EMBL" id="KIJ38835.1"/>
    </source>
</evidence>
<organism evidence="3 4">
    <name type="scientific">Sphaerobolus stellatus (strain SS14)</name>
    <dbReference type="NCBI Taxonomy" id="990650"/>
    <lineage>
        <taxon>Eukaryota</taxon>
        <taxon>Fungi</taxon>
        <taxon>Dikarya</taxon>
        <taxon>Basidiomycota</taxon>
        <taxon>Agaricomycotina</taxon>
        <taxon>Agaricomycetes</taxon>
        <taxon>Phallomycetidae</taxon>
        <taxon>Geastrales</taxon>
        <taxon>Sphaerobolaceae</taxon>
        <taxon>Sphaerobolus</taxon>
    </lineage>
</organism>
<feature type="repeat" description="TPR" evidence="1">
    <location>
        <begin position="671"/>
        <end position="704"/>
    </location>
</feature>
<dbReference type="SMART" id="SM00028">
    <property type="entry name" value="TPR"/>
    <property type="match status" value="8"/>
</dbReference>
<proteinExistence type="predicted"/>
<dbReference type="EMBL" id="KN837157">
    <property type="protein sequence ID" value="KIJ38835.1"/>
    <property type="molecule type" value="Genomic_DNA"/>
</dbReference>
<dbReference type="OrthoDB" id="431454at2759"/>
<dbReference type="InterPro" id="IPR027417">
    <property type="entry name" value="P-loop_NTPase"/>
</dbReference>
<feature type="repeat" description="TPR" evidence="1">
    <location>
        <begin position="831"/>
        <end position="864"/>
    </location>
</feature>
<dbReference type="Pfam" id="PF13424">
    <property type="entry name" value="TPR_12"/>
    <property type="match status" value="1"/>
</dbReference>
<dbReference type="InterPro" id="IPR019734">
    <property type="entry name" value="TPR_rpt"/>
</dbReference>
<dbReference type="Proteomes" id="UP000054279">
    <property type="component" value="Unassembled WGS sequence"/>
</dbReference>
<dbReference type="AlphaFoldDB" id="A0A0C9VLW8"/>
<dbReference type="Pfam" id="PF13176">
    <property type="entry name" value="TPR_7"/>
    <property type="match status" value="1"/>
</dbReference>
<dbReference type="SUPFAM" id="SSF48452">
    <property type="entry name" value="TPR-like"/>
    <property type="match status" value="2"/>
</dbReference>
<reference evidence="3 4" key="1">
    <citation type="submission" date="2014-06" db="EMBL/GenBank/DDBJ databases">
        <title>Evolutionary Origins and Diversification of the Mycorrhizal Mutualists.</title>
        <authorList>
            <consortium name="DOE Joint Genome Institute"/>
            <consortium name="Mycorrhizal Genomics Consortium"/>
            <person name="Kohler A."/>
            <person name="Kuo A."/>
            <person name="Nagy L.G."/>
            <person name="Floudas D."/>
            <person name="Copeland A."/>
            <person name="Barry K.W."/>
            <person name="Cichocki N."/>
            <person name="Veneault-Fourrey C."/>
            <person name="LaButti K."/>
            <person name="Lindquist E.A."/>
            <person name="Lipzen A."/>
            <person name="Lundell T."/>
            <person name="Morin E."/>
            <person name="Murat C."/>
            <person name="Riley R."/>
            <person name="Ohm R."/>
            <person name="Sun H."/>
            <person name="Tunlid A."/>
            <person name="Henrissat B."/>
            <person name="Grigoriev I.V."/>
            <person name="Hibbett D.S."/>
            <person name="Martin F."/>
        </authorList>
    </citation>
    <scope>NUCLEOTIDE SEQUENCE [LARGE SCALE GENOMIC DNA]</scope>
    <source>
        <strain evidence="3 4">SS14</strain>
    </source>
</reference>
<feature type="repeat" description="TPR" evidence="1">
    <location>
        <begin position="871"/>
        <end position="904"/>
    </location>
</feature>
<evidence type="ECO:0000259" key="2">
    <source>
        <dbReference type="Pfam" id="PF13401"/>
    </source>
</evidence>
<name>A0A0C9VLW8_SPHS4</name>
<accession>A0A0C9VLW8</accession>
<dbReference type="Gene3D" id="1.25.40.10">
    <property type="entry name" value="Tetratricopeptide repeat domain"/>
    <property type="match status" value="2"/>
</dbReference>
<dbReference type="HOGENOM" id="CLU_006580_1_0_1"/>
<keyword evidence="1" id="KW-0802">TPR repeat</keyword>
<feature type="repeat" description="TPR" evidence="1">
    <location>
        <begin position="791"/>
        <end position="824"/>
    </location>
</feature>
<dbReference type="Pfam" id="PF13374">
    <property type="entry name" value="TPR_10"/>
    <property type="match status" value="3"/>
</dbReference>
<dbReference type="Pfam" id="PF13401">
    <property type="entry name" value="AAA_22"/>
    <property type="match status" value="1"/>
</dbReference>
<dbReference type="InterPro" id="IPR049945">
    <property type="entry name" value="AAA_22"/>
</dbReference>
<feature type="repeat" description="TPR" evidence="1">
    <location>
        <begin position="911"/>
        <end position="944"/>
    </location>
</feature>
<dbReference type="PROSITE" id="PS50005">
    <property type="entry name" value="TPR"/>
    <property type="match status" value="6"/>
</dbReference>